<dbReference type="EMBL" id="QKKF02022626">
    <property type="protein sequence ID" value="RZF38319.1"/>
    <property type="molecule type" value="Genomic_DNA"/>
</dbReference>
<dbReference type="Proteomes" id="UP000291343">
    <property type="component" value="Unassembled WGS sequence"/>
</dbReference>
<reference evidence="2 3" key="1">
    <citation type="journal article" date="2017" name="Gigascience">
        <title>Genome sequence of the small brown planthopper, Laodelphax striatellus.</title>
        <authorList>
            <person name="Zhu J."/>
            <person name="Jiang F."/>
            <person name="Wang X."/>
            <person name="Yang P."/>
            <person name="Bao Y."/>
            <person name="Zhao W."/>
            <person name="Wang W."/>
            <person name="Lu H."/>
            <person name="Wang Q."/>
            <person name="Cui N."/>
            <person name="Li J."/>
            <person name="Chen X."/>
            <person name="Luo L."/>
            <person name="Yu J."/>
            <person name="Kang L."/>
            <person name="Cui F."/>
        </authorList>
    </citation>
    <scope>NUCLEOTIDE SEQUENCE [LARGE SCALE GENOMIC DNA]</scope>
    <source>
        <strain evidence="2">Lst14</strain>
    </source>
</reference>
<name>A0A482WXM3_LAOST</name>
<evidence type="ECO:0008006" key="4">
    <source>
        <dbReference type="Google" id="ProtNLM"/>
    </source>
</evidence>
<organism evidence="2 3">
    <name type="scientific">Laodelphax striatellus</name>
    <name type="common">Small brown planthopper</name>
    <name type="synonym">Delphax striatella</name>
    <dbReference type="NCBI Taxonomy" id="195883"/>
    <lineage>
        <taxon>Eukaryota</taxon>
        <taxon>Metazoa</taxon>
        <taxon>Ecdysozoa</taxon>
        <taxon>Arthropoda</taxon>
        <taxon>Hexapoda</taxon>
        <taxon>Insecta</taxon>
        <taxon>Pterygota</taxon>
        <taxon>Neoptera</taxon>
        <taxon>Paraneoptera</taxon>
        <taxon>Hemiptera</taxon>
        <taxon>Auchenorrhyncha</taxon>
        <taxon>Fulgoroidea</taxon>
        <taxon>Delphacidae</taxon>
        <taxon>Criomorphinae</taxon>
        <taxon>Laodelphax</taxon>
    </lineage>
</organism>
<keyword evidence="1" id="KW-1133">Transmembrane helix</keyword>
<evidence type="ECO:0000313" key="2">
    <source>
        <dbReference type="EMBL" id="RZF38319.1"/>
    </source>
</evidence>
<accession>A0A482WXM3</accession>
<dbReference type="AlphaFoldDB" id="A0A482WXM3"/>
<comment type="caution">
    <text evidence="2">The sequence shown here is derived from an EMBL/GenBank/DDBJ whole genome shotgun (WGS) entry which is preliminary data.</text>
</comment>
<sequence>MEADEGIKHLLKKIEGRMKFLSYWPSEKRSLKGYLIYIFFSAYFLLQTMFLMMMNWQRWDFGFKVLSVENLNYLNGVVSLSTDAFVNTKRTTFFFEIMSKRYYTYEVCSTNKTNTKTRTLQDKFENLRKTIVKDMEGRGIFLVSFSENILNGYYASQILSPLFGIIFFFLGYARLDQLSLPFVFYFPGITSTRYPDITSISNFILICIVEFIQIAYASWLTFLLFACLVITVNNIVVEMKLFKVNLEEFNAIYGEINADSSCFGGSHMEHDYGSSCFKGGFDDEPTYHACLRNCVRNMAIHHQTIYRKIRMLNEMFSFSMFYANTFICLQLCFAIFCFQVDKMRLALNECEWEGQPSWFYPYLQMMLIQSSIQPKLNVFNIFTMDRKNMASVVQAAYSYFNLLSRLMKN</sequence>
<feature type="transmembrane region" description="Helical" evidence="1">
    <location>
        <begin position="153"/>
        <end position="173"/>
    </location>
</feature>
<dbReference type="OrthoDB" id="10311085at2759"/>
<feature type="transmembrane region" description="Helical" evidence="1">
    <location>
        <begin position="219"/>
        <end position="237"/>
    </location>
</feature>
<gene>
    <name evidence="2" type="ORF">LSTR_LSTR012106</name>
</gene>
<dbReference type="STRING" id="195883.A0A482WXM3"/>
<keyword evidence="1" id="KW-0472">Membrane</keyword>
<protein>
    <recommendedName>
        <fullName evidence="4">Odorant receptor</fullName>
    </recommendedName>
</protein>
<feature type="transmembrane region" description="Helical" evidence="1">
    <location>
        <begin position="34"/>
        <end position="56"/>
    </location>
</feature>
<dbReference type="InParanoid" id="A0A482WXM3"/>
<evidence type="ECO:0000256" key="1">
    <source>
        <dbReference type="SAM" id="Phobius"/>
    </source>
</evidence>
<proteinExistence type="predicted"/>
<dbReference type="FunCoup" id="A0A482WXM3">
    <property type="interactions" value="87"/>
</dbReference>
<keyword evidence="3" id="KW-1185">Reference proteome</keyword>
<evidence type="ECO:0000313" key="3">
    <source>
        <dbReference type="Proteomes" id="UP000291343"/>
    </source>
</evidence>
<keyword evidence="1" id="KW-0812">Transmembrane</keyword>
<feature type="transmembrane region" description="Helical" evidence="1">
    <location>
        <begin position="315"/>
        <end position="336"/>
    </location>
</feature>